<sequence length="188" mass="20771">MGLAENDDGAWVKKGVTTLQKGGSNSEDGDDDDDGDEVDRIVVGERTSISTVHSPYIASSSKPAAPMSHEPQLAQLEASIAELKDEDLRSLKHQVNNIITMAGVAIQDVQDEIKTTTDEFKVTSTELQAFVKQSCENITQTTKVIMDSNRALRPNVMPWVYWFNTSWRKLLRQYDINLGPPSPLGHNA</sequence>
<evidence type="ECO:0000313" key="3">
    <source>
        <dbReference type="Proteomes" id="UP000516437"/>
    </source>
</evidence>
<feature type="compositionally biased region" description="Polar residues" evidence="1">
    <location>
        <begin position="17"/>
        <end position="26"/>
    </location>
</feature>
<name>A0A6A1WDR6_9ROSI</name>
<keyword evidence="3" id="KW-1185">Reference proteome</keyword>
<feature type="compositionally biased region" description="Acidic residues" evidence="1">
    <location>
        <begin position="27"/>
        <end position="37"/>
    </location>
</feature>
<accession>A0A6A1WDR6</accession>
<dbReference type="AlphaFoldDB" id="A0A6A1WDR6"/>
<evidence type="ECO:0000313" key="2">
    <source>
        <dbReference type="EMBL" id="KAB1223395.1"/>
    </source>
</evidence>
<organism evidence="2 3">
    <name type="scientific">Morella rubra</name>
    <name type="common">Chinese bayberry</name>
    <dbReference type="NCBI Taxonomy" id="262757"/>
    <lineage>
        <taxon>Eukaryota</taxon>
        <taxon>Viridiplantae</taxon>
        <taxon>Streptophyta</taxon>
        <taxon>Embryophyta</taxon>
        <taxon>Tracheophyta</taxon>
        <taxon>Spermatophyta</taxon>
        <taxon>Magnoliopsida</taxon>
        <taxon>eudicotyledons</taxon>
        <taxon>Gunneridae</taxon>
        <taxon>Pentapetalae</taxon>
        <taxon>rosids</taxon>
        <taxon>fabids</taxon>
        <taxon>Fagales</taxon>
        <taxon>Myricaceae</taxon>
        <taxon>Morella</taxon>
    </lineage>
</organism>
<dbReference type="Proteomes" id="UP000516437">
    <property type="component" value="Chromosome 2"/>
</dbReference>
<gene>
    <name evidence="2" type="ORF">CJ030_MR2G012392</name>
</gene>
<evidence type="ECO:0000256" key="1">
    <source>
        <dbReference type="SAM" id="MobiDB-lite"/>
    </source>
</evidence>
<protein>
    <submittedName>
        <fullName evidence="2">Uncharacterized protein</fullName>
    </submittedName>
</protein>
<proteinExistence type="predicted"/>
<reference evidence="2 3" key="1">
    <citation type="journal article" date="2019" name="Plant Biotechnol. J.">
        <title>The red bayberry genome and genetic basis of sex determination.</title>
        <authorList>
            <person name="Jia H.M."/>
            <person name="Jia H.J."/>
            <person name="Cai Q.L."/>
            <person name="Wang Y."/>
            <person name="Zhao H.B."/>
            <person name="Yang W.F."/>
            <person name="Wang G.Y."/>
            <person name="Li Y.H."/>
            <person name="Zhan D.L."/>
            <person name="Shen Y.T."/>
            <person name="Niu Q.F."/>
            <person name="Chang L."/>
            <person name="Qiu J."/>
            <person name="Zhao L."/>
            <person name="Xie H.B."/>
            <person name="Fu W.Y."/>
            <person name="Jin J."/>
            <person name="Li X.W."/>
            <person name="Jiao Y."/>
            <person name="Zhou C.C."/>
            <person name="Tu T."/>
            <person name="Chai C.Y."/>
            <person name="Gao J.L."/>
            <person name="Fan L.J."/>
            <person name="van de Weg E."/>
            <person name="Wang J.Y."/>
            <person name="Gao Z.S."/>
        </authorList>
    </citation>
    <scope>NUCLEOTIDE SEQUENCE [LARGE SCALE GENOMIC DNA]</scope>
    <source>
        <tissue evidence="2">Leaves</tissue>
    </source>
</reference>
<comment type="caution">
    <text evidence="2">The sequence shown here is derived from an EMBL/GenBank/DDBJ whole genome shotgun (WGS) entry which is preliminary data.</text>
</comment>
<dbReference type="EMBL" id="RXIC02000020">
    <property type="protein sequence ID" value="KAB1223395.1"/>
    <property type="molecule type" value="Genomic_DNA"/>
</dbReference>
<feature type="region of interest" description="Disordered" evidence="1">
    <location>
        <begin position="1"/>
        <end position="39"/>
    </location>
</feature>